<keyword evidence="3" id="KW-1185">Reference proteome</keyword>
<dbReference type="AlphaFoldDB" id="A0A1Y2LH24"/>
<keyword evidence="1" id="KW-0812">Transmembrane</keyword>
<reference evidence="2 3" key="1">
    <citation type="submission" date="2014-03" db="EMBL/GenBank/DDBJ databases">
        <title>The draft genome sequence of Thalassospira alkalitolerans JCM 18968.</title>
        <authorList>
            <person name="Lai Q."/>
            <person name="Shao Z."/>
        </authorList>
    </citation>
    <scope>NUCLEOTIDE SEQUENCE [LARGE SCALE GENOMIC DNA]</scope>
    <source>
        <strain evidence="2 3">JCM 18968</strain>
    </source>
</reference>
<evidence type="ECO:0000313" key="2">
    <source>
        <dbReference type="EMBL" id="OSQ49632.1"/>
    </source>
</evidence>
<protein>
    <submittedName>
        <fullName evidence="2">Uncharacterized protein</fullName>
    </submittedName>
</protein>
<accession>A0A1Y2LH24</accession>
<keyword evidence="1" id="KW-1133">Transmembrane helix</keyword>
<organism evidence="2 3">
    <name type="scientific">Thalassospira alkalitolerans</name>
    <dbReference type="NCBI Taxonomy" id="1293890"/>
    <lineage>
        <taxon>Bacteria</taxon>
        <taxon>Pseudomonadati</taxon>
        <taxon>Pseudomonadota</taxon>
        <taxon>Alphaproteobacteria</taxon>
        <taxon>Rhodospirillales</taxon>
        <taxon>Thalassospiraceae</taxon>
        <taxon>Thalassospira</taxon>
    </lineage>
</organism>
<proteinExistence type="predicted"/>
<keyword evidence="1" id="KW-0472">Membrane</keyword>
<dbReference type="Proteomes" id="UP000193396">
    <property type="component" value="Unassembled WGS sequence"/>
</dbReference>
<name>A0A1Y2LH24_9PROT</name>
<comment type="caution">
    <text evidence="2">The sequence shown here is derived from an EMBL/GenBank/DDBJ whole genome shotgun (WGS) entry which is preliminary data.</text>
</comment>
<sequence length="73" mass="7387">MVDDVSYQLGEIKGLLHGISNNVTELSGKVDGMDSRLRNVEKRAAINGAISGGVISATIAGVIAGFKASTGGV</sequence>
<dbReference type="OrthoDB" id="7362034at2"/>
<evidence type="ECO:0000256" key="1">
    <source>
        <dbReference type="SAM" id="Phobius"/>
    </source>
</evidence>
<feature type="transmembrane region" description="Helical" evidence="1">
    <location>
        <begin position="44"/>
        <end position="66"/>
    </location>
</feature>
<dbReference type="RefSeq" id="WP_085616363.1">
    <property type="nucleotide sequence ID" value="NZ_JFKB01000002.1"/>
</dbReference>
<gene>
    <name evidence="2" type="ORF">TALK_04745</name>
</gene>
<evidence type="ECO:0000313" key="3">
    <source>
        <dbReference type="Proteomes" id="UP000193396"/>
    </source>
</evidence>
<dbReference type="EMBL" id="JFKB01000002">
    <property type="protein sequence ID" value="OSQ49632.1"/>
    <property type="molecule type" value="Genomic_DNA"/>
</dbReference>